<evidence type="ECO:0000313" key="1">
    <source>
        <dbReference type="EMBL" id="MDL5031600.1"/>
    </source>
</evidence>
<sequence length="278" mass="30370">MDRSSTQWVIGAGTASDGTAYTTLTAVGEGGRQLSITCNSRGGRSLSMRTNASPAPLAYSWVKLRIGSHESQTDAWTETSSAGQLTLTAPTFDLDLVRQLYRNWDVMAEVVSGSSRYNDSFAARGFPAAIDRTRAACNWSDAEFPPENGWGRPYPDAPPAYAKEVVYESFTSEQISARAWVATNAYGRAQLMVRINENPSICRSSSGFDSTRFYVEQAGGRRSAIPGFHLSYSCGMKPVTLALQGEFDPSAPLLLKLVPFHWHSLSDFTYFMSSVALP</sequence>
<gene>
    <name evidence="1" type="ORF">QRD43_06730</name>
</gene>
<evidence type="ECO:0000313" key="2">
    <source>
        <dbReference type="Proteomes" id="UP001238603"/>
    </source>
</evidence>
<dbReference type="RefSeq" id="WP_285981728.1">
    <property type="nucleotide sequence ID" value="NZ_JASVDS010000002.1"/>
</dbReference>
<name>A0ABT7LHF6_9BURK</name>
<keyword evidence="2" id="KW-1185">Reference proteome</keyword>
<accession>A0ABT7LHF6</accession>
<dbReference type="Proteomes" id="UP001238603">
    <property type="component" value="Unassembled WGS sequence"/>
</dbReference>
<comment type="caution">
    <text evidence="1">The sequence shown here is derived from an EMBL/GenBank/DDBJ whole genome shotgun (WGS) entry which is preliminary data.</text>
</comment>
<organism evidence="1 2">
    <name type="scientific">Roseateles subflavus</name>
    <dbReference type="NCBI Taxonomy" id="3053353"/>
    <lineage>
        <taxon>Bacteria</taxon>
        <taxon>Pseudomonadati</taxon>
        <taxon>Pseudomonadota</taxon>
        <taxon>Betaproteobacteria</taxon>
        <taxon>Burkholderiales</taxon>
        <taxon>Sphaerotilaceae</taxon>
        <taxon>Roseateles</taxon>
    </lineage>
</organism>
<reference evidence="1 2" key="1">
    <citation type="submission" date="2023-06" db="EMBL/GenBank/DDBJ databases">
        <title>Pelomonas sp. APW6 16S ribosomal RNA gene genome sequencing and assembly.</title>
        <authorList>
            <person name="Woo H."/>
        </authorList>
    </citation>
    <scope>NUCLEOTIDE SEQUENCE [LARGE SCALE GENOMIC DNA]</scope>
    <source>
        <strain evidence="1 2">APW6</strain>
    </source>
</reference>
<dbReference type="EMBL" id="JASVDS010000002">
    <property type="protein sequence ID" value="MDL5031600.1"/>
    <property type="molecule type" value="Genomic_DNA"/>
</dbReference>
<protein>
    <submittedName>
        <fullName evidence="1">Uncharacterized protein</fullName>
    </submittedName>
</protein>
<proteinExistence type="predicted"/>